<accession>A0A813KHV8</accession>
<dbReference type="InterPro" id="IPR001251">
    <property type="entry name" value="CRAL-TRIO_dom"/>
</dbReference>
<evidence type="ECO:0000259" key="1">
    <source>
        <dbReference type="PROSITE" id="PS50191"/>
    </source>
</evidence>
<dbReference type="Proteomes" id="UP000626109">
    <property type="component" value="Unassembled WGS sequence"/>
</dbReference>
<dbReference type="EMBL" id="CAJNNW010030887">
    <property type="protein sequence ID" value="CAE8704967.1"/>
    <property type="molecule type" value="Genomic_DNA"/>
</dbReference>
<gene>
    <name evidence="2" type="ORF">PGLA2088_LOCUS33467</name>
</gene>
<name>A0A813KHV8_POLGL</name>
<reference evidence="2" key="1">
    <citation type="submission" date="2021-02" db="EMBL/GenBank/DDBJ databases">
        <authorList>
            <person name="Dougan E. K."/>
            <person name="Rhodes N."/>
            <person name="Thang M."/>
            <person name="Chan C."/>
        </authorList>
    </citation>
    <scope>NUCLEOTIDE SEQUENCE</scope>
</reference>
<comment type="caution">
    <text evidence="2">The sequence shown here is derived from an EMBL/GenBank/DDBJ whole genome shotgun (WGS) entry which is preliminary data.</text>
</comment>
<evidence type="ECO:0000313" key="3">
    <source>
        <dbReference type="Proteomes" id="UP000626109"/>
    </source>
</evidence>
<protein>
    <recommendedName>
        <fullName evidence="1">CRAL-TRIO domain-containing protein</fullName>
    </recommendedName>
</protein>
<feature type="domain" description="CRAL-TRIO" evidence="1">
    <location>
        <begin position="1"/>
        <end position="113"/>
    </location>
</feature>
<dbReference type="PROSITE" id="PS50191">
    <property type="entry name" value="CRAL_TRIO"/>
    <property type="match status" value="1"/>
</dbReference>
<evidence type="ECO:0000313" key="2">
    <source>
        <dbReference type="EMBL" id="CAE8704967.1"/>
    </source>
</evidence>
<dbReference type="Gene3D" id="3.40.525.10">
    <property type="entry name" value="CRAL-TRIO lipid binding domain"/>
    <property type="match status" value="1"/>
</dbReference>
<proteinExistence type="predicted"/>
<dbReference type="AlphaFoldDB" id="A0A813KHV8"/>
<organism evidence="2 3">
    <name type="scientific">Polarella glacialis</name>
    <name type="common">Dinoflagellate</name>
    <dbReference type="NCBI Taxonomy" id="89957"/>
    <lineage>
        <taxon>Eukaryota</taxon>
        <taxon>Sar</taxon>
        <taxon>Alveolata</taxon>
        <taxon>Dinophyceae</taxon>
        <taxon>Suessiales</taxon>
        <taxon>Suessiaceae</taxon>
        <taxon>Polarella</taxon>
    </lineage>
</organism>
<dbReference type="InterPro" id="IPR036865">
    <property type="entry name" value="CRAL-TRIO_dom_sf"/>
</dbReference>
<dbReference type="SUPFAM" id="SSF52087">
    <property type="entry name" value="CRAL/TRIO domain"/>
    <property type="match status" value="1"/>
</dbReference>
<sequence>MPSGTNSGSEAFFVRCRVVVRERCRVIVLQALHLAHARQLIGKTYIFNPPMWLTMAYKVAGGFMSRKSLEKVQVHPRGVNAAASGQLCPFAMQLLGGAAVLPTFLGGTCEADEVLPAAARTASDLAEAVGRPLPSLAGLPATPELQVSERSRSNFSSLEKISKQIPLSVSECDEVFHDAEDGLGGQSPTSPGSPSCYQRVCCCILRRRQHHGSSATLL</sequence>